<dbReference type="STRING" id="199441.BkAM31D_17065"/>
<dbReference type="SUPFAM" id="SSF46785">
    <property type="entry name" value="Winged helix' DNA-binding domain"/>
    <property type="match status" value="1"/>
</dbReference>
<dbReference type="CDD" id="cd00090">
    <property type="entry name" value="HTH_ARSR"/>
    <property type="match status" value="1"/>
</dbReference>
<dbReference type="InterPro" id="IPR036388">
    <property type="entry name" value="WH-like_DNA-bd_sf"/>
</dbReference>
<dbReference type="Proteomes" id="UP000193006">
    <property type="component" value="Chromosome"/>
</dbReference>
<reference evidence="2 3" key="1">
    <citation type="submission" date="2017-04" db="EMBL/GenBank/DDBJ databases">
        <title>Bacillus krulwichiae AM31D Genome sequencing and assembly.</title>
        <authorList>
            <person name="Krulwich T.A."/>
            <person name="Anastor L."/>
            <person name="Ehrlich R."/>
            <person name="Ehrlich G.D."/>
            <person name="Janto B."/>
        </authorList>
    </citation>
    <scope>NUCLEOTIDE SEQUENCE [LARGE SCALE GENOMIC DNA]</scope>
    <source>
        <strain evidence="2 3">AM31D</strain>
    </source>
</reference>
<keyword evidence="1" id="KW-0238">DNA-binding</keyword>
<dbReference type="Gene3D" id="1.10.10.10">
    <property type="entry name" value="Winged helix-like DNA-binding domain superfamily/Winged helix DNA-binding domain"/>
    <property type="match status" value="1"/>
</dbReference>
<dbReference type="EMBL" id="CP020814">
    <property type="protein sequence ID" value="ARK31427.1"/>
    <property type="molecule type" value="Genomic_DNA"/>
</dbReference>
<accession>A0A1X9MDC0</accession>
<keyword evidence="3" id="KW-1185">Reference proteome</keyword>
<dbReference type="InterPro" id="IPR036390">
    <property type="entry name" value="WH_DNA-bd_sf"/>
</dbReference>
<protein>
    <submittedName>
        <fullName evidence="2">Helix-turn-helix domain protein</fullName>
    </submittedName>
</protein>
<gene>
    <name evidence="2" type="ORF">BkAM31D_17065</name>
</gene>
<dbReference type="PANTHER" id="PTHR38600">
    <property type="entry name" value="TRANSCRIPTIONAL REGULATORY PROTEIN"/>
    <property type="match status" value="1"/>
</dbReference>
<dbReference type="GO" id="GO:0003677">
    <property type="term" value="F:DNA binding"/>
    <property type="evidence" value="ECO:0007669"/>
    <property type="project" value="UniProtKB-KW"/>
</dbReference>
<dbReference type="KEGG" id="bkw:BkAM31D_17065"/>
<evidence type="ECO:0000313" key="3">
    <source>
        <dbReference type="Proteomes" id="UP000193006"/>
    </source>
</evidence>
<name>A0A1X9MDC0_9BACI</name>
<organism evidence="2 3">
    <name type="scientific">Halalkalibacter krulwichiae</name>
    <dbReference type="NCBI Taxonomy" id="199441"/>
    <lineage>
        <taxon>Bacteria</taxon>
        <taxon>Bacillati</taxon>
        <taxon>Bacillota</taxon>
        <taxon>Bacilli</taxon>
        <taxon>Bacillales</taxon>
        <taxon>Bacillaceae</taxon>
        <taxon>Halalkalibacter</taxon>
    </lineage>
</organism>
<dbReference type="PANTHER" id="PTHR38600:SF1">
    <property type="entry name" value="TRANSCRIPTIONAL REGULATORY PROTEIN"/>
    <property type="match status" value="1"/>
</dbReference>
<sequence length="241" mass="27974">MDQMDQDQNTLKITNVLSDPTRFSIYQYVSKHHKNVTVQEIAEQFNIHPNVARLHLTKLEDVRMIVSETQKTGKGGRPSRFYALSNEVIQLQFPFRDYQRLAKMSIEALAEFGDIGTDAIKKIGYKYGRQSAEQYVQQFQFDVSKATIQEKVKMIEQVAINQGLNPEIVYNEEMEQIEFSVYNCTFKELMNDYSMSLCSMHHELFKGIFSLFLGEHILREDTKLTDPQSRACSYTVIKINS</sequence>
<evidence type="ECO:0000256" key="1">
    <source>
        <dbReference type="ARBA" id="ARBA00023125"/>
    </source>
</evidence>
<dbReference type="InterPro" id="IPR011991">
    <property type="entry name" value="ArsR-like_HTH"/>
</dbReference>
<dbReference type="Pfam" id="PF12840">
    <property type="entry name" value="HTH_20"/>
    <property type="match status" value="1"/>
</dbReference>
<evidence type="ECO:0000313" key="2">
    <source>
        <dbReference type="EMBL" id="ARK31427.1"/>
    </source>
</evidence>
<dbReference type="AlphaFoldDB" id="A0A1X9MDC0"/>
<dbReference type="RefSeq" id="WP_235820574.1">
    <property type="nucleotide sequence ID" value="NZ_CP020814.1"/>
</dbReference>
<proteinExistence type="predicted"/>